<dbReference type="InterPro" id="IPR005467">
    <property type="entry name" value="His_kinase_dom"/>
</dbReference>
<dbReference type="Gene3D" id="1.10.287.130">
    <property type="match status" value="1"/>
</dbReference>
<evidence type="ECO:0000256" key="3">
    <source>
        <dbReference type="ARBA" id="ARBA00012438"/>
    </source>
</evidence>
<keyword evidence="6" id="KW-0808">Transferase</keyword>
<evidence type="ECO:0000313" key="13">
    <source>
        <dbReference type="EMBL" id="RCX30289.1"/>
    </source>
</evidence>
<keyword evidence="14" id="KW-1185">Reference proteome</keyword>
<dbReference type="PROSITE" id="PS50109">
    <property type="entry name" value="HIS_KIN"/>
    <property type="match status" value="1"/>
</dbReference>
<proteinExistence type="predicted"/>
<sequence length="438" mass="48012">MSLSLPSTLFARTGLSVGAALLLFALLSAATSYQYLIRPVAKRAADDLAALLVLSSQTWVELPPATRPDYERELDRRHHLRIRVADSALAGADTTQPYLGQLRQALEHRLGFVTPIGADPATPGWYWVDIPMGSRTLQVGFPDDRLGERLPLALLIVIAGGAVILLLTTLMMVRHIIRPLERLESATRLVGRGRTVPPLPVGGPRELANLTHSFNRMQGEMRDLLASRTTLLAGISHDLRTPLARMEVALELLHDSDPGLVAGMRGDIAEMDRLIAAALELARGSRLEALQGVELNDQLGALLEEYRNERLRLLPAPPCRLELPVQAFRRVVGNLLDNALRYSGEQPVTIACGCGDGRALVRIIDRGPGIPAGQREAVFRPFHRLENSRSRDTGGSGLGLAIVRQLCELYSWEIELTAPEHQGLEVRLRIPIPTEAEP</sequence>
<dbReference type="InterPro" id="IPR036097">
    <property type="entry name" value="HisK_dim/P_sf"/>
</dbReference>
<protein>
    <recommendedName>
        <fullName evidence="3">histidine kinase</fullName>
        <ecNumber evidence="3">2.7.13.3</ecNumber>
    </recommendedName>
</protein>
<dbReference type="CDD" id="cd06225">
    <property type="entry name" value="HAMP"/>
    <property type="match status" value="1"/>
</dbReference>
<dbReference type="InterPro" id="IPR003594">
    <property type="entry name" value="HATPase_dom"/>
</dbReference>
<dbReference type="SMART" id="SM00388">
    <property type="entry name" value="HisKA"/>
    <property type="match status" value="1"/>
</dbReference>
<dbReference type="InterPro" id="IPR036890">
    <property type="entry name" value="HATPase_C_sf"/>
</dbReference>
<dbReference type="Pfam" id="PF00672">
    <property type="entry name" value="HAMP"/>
    <property type="match status" value="1"/>
</dbReference>
<dbReference type="EMBL" id="QPJY01000005">
    <property type="protein sequence ID" value="RCX30289.1"/>
    <property type="molecule type" value="Genomic_DNA"/>
</dbReference>
<dbReference type="PROSITE" id="PS50885">
    <property type="entry name" value="HAMP"/>
    <property type="match status" value="1"/>
</dbReference>
<keyword evidence="5" id="KW-0597">Phosphoprotein</keyword>
<gene>
    <name evidence="13" type="ORF">DFQ59_105121</name>
</gene>
<keyword evidence="4" id="KW-1003">Cell membrane</keyword>
<dbReference type="EC" id="2.7.13.3" evidence="3"/>
<feature type="transmembrane region" description="Helical" evidence="10">
    <location>
        <begin position="152"/>
        <end position="173"/>
    </location>
</feature>
<dbReference type="Pfam" id="PF02518">
    <property type="entry name" value="HATPase_c"/>
    <property type="match status" value="1"/>
</dbReference>
<keyword evidence="10" id="KW-1133">Transmembrane helix</keyword>
<keyword evidence="8 13" id="KW-0418">Kinase</keyword>
<dbReference type="PANTHER" id="PTHR44936">
    <property type="entry name" value="SENSOR PROTEIN CREC"/>
    <property type="match status" value="1"/>
</dbReference>
<evidence type="ECO:0000256" key="9">
    <source>
        <dbReference type="ARBA" id="ARBA00022840"/>
    </source>
</evidence>
<dbReference type="OrthoDB" id="9809567at2"/>
<evidence type="ECO:0000259" key="12">
    <source>
        <dbReference type="PROSITE" id="PS50885"/>
    </source>
</evidence>
<feature type="domain" description="Histidine kinase" evidence="11">
    <location>
        <begin position="234"/>
        <end position="434"/>
    </location>
</feature>
<dbReference type="GO" id="GO:0000155">
    <property type="term" value="F:phosphorelay sensor kinase activity"/>
    <property type="evidence" value="ECO:0007669"/>
    <property type="project" value="InterPro"/>
</dbReference>
<dbReference type="PANTHER" id="PTHR44936:SF10">
    <property type="entry name" value="SENSOR PROTEIN RSTB"/>
    <property type="match status" value="1"/>
</dbReference>
<keyword evidence="7" id="KW-0547">Nucleotide-binding</keyword>
<organism evidence="13 14">
    <name type="scientific">Thioalbus denitrificans</name>
    <dbReference type="NCBI Taxonomy" id="547122"/>
    <lineage>
        <taxon>Bacteria</taxon>
        <taxon>Pseudomonadati</taxon>
        <taxon>Pseudomonadota</taxon>
        <taxon>Gammaproteobacteria</taxon>
        <taxon>Chromatiales</taxon>
        <taxon>Ectothiorhodospiraceae</taxon>
        <taxon>Thioalbus</taxon>
    </lineage>
</organism>
<evidence type="ECO:0000256" key="8">
    <source>
        <dbReference type="ARBA" id="ARBA00022777"/>
    </source>
</evidence>
<dbReference type="Pfam" id="PF00512">
    <property type="entry name" value="HisKA"/>
    <property type="match status" value="1"/>
</dbReference>
<dbReference type="InterPro" id="IPR003660">
    <property type="entry name" value="HAMP_dom"/>
</dbReference>
<dbReference type="InterPro" id="IPR050980">
    <property type="entry name" value="2C_sensor_his_kinase"/>
</dbReference>
<dbReference type="SUPFAM" id="SSF55874">
    <property type="entry name" value="ATPase domain of HSP90 chaperone/DNA topoisomerase II/histidine kinase"/>
    <property type="match status" value="1"/>
</dbReference>
<dbReference type="PRINTS" id="PR00344">
    <property type="entry name" value="BCTRLSENSOR"/>
</dbReference>
<dbReference type="InterPro" id="IPR003661">
    <property type="entry name" value="HisK_dim/P_dom"/>
</dbReference>
<dbReference type="SUPFAM" id="SSF47384">
    <property type="entry name" value="Homodimeric domain of signal transducing histidine kinase"/>
    <property type="match status" value="1"/>
</dbReference>
<name>A0A369C8S1_9GAMM</name>
<evidence type="ECO:0000256" key="2">
    <source>
        <dbReference type="ARBA" id="ARBA00004651"/>
    </source>
</evidence>
<comment type="caution">
    <text evidence="13">The sequence shown here is derived from an EMBL/GenBank/DDBJ whole genome shotgun (WGS) entry which is preliminary data.</text>
</comment>
<keyword evidence="10" id="KW-0812">Transmembrane</keyword>
<keyword evidence="10" id="KW-0472">Membrane</keyword>
<dbReference type="SMART" id="SM00304">
    <property type="entry name" value="HAMP"/>
    <property type="match status" value="1"/>
</dbReference>
<feature type="domain" description="HAMP" evidence="12">
    <location>
        <begin position="174"/>
        <end position="226"/>
    </location>
</feature>
<dbReference type="InterPro" id="IPR004358">
    <property type="entry name" value="Sig_transdc_His_kin-like_C"/>
</dbReference>
<dbReference type="Proteomes" id="UP000252707">
    <property type="component" value="Unassembled WGS sequence"/>
</dbReference>
<dbReference type="AlphaFoldDB" id="A0A369C8S1"/>
<keyword evidence="9" id="KW-0067">ATP-binding</keyword>
<evidence type="ECO:0000256" key="7">
    <source>
        <dbReference type="ARBA" id="ARBA00022741"/>
    </source>
</evidence>
<evidence type="ECO:0000259" key="11">
    <source>
        <dbReference type="PROSITE" id="PS50109"/>
    </source>
</evidence>
<reference evidence="13 14" key="1">
    <citation type="submission" date="2018-07" db="EMBL/GenBank/DDBJ databases">
        <title>Genomic Encyclopedia of Type Strains, Phase IV (KMG-IV): sequencing the most valuable type-strain genomes for metagenomic binning, comparative biology and taxonomic classification.</title>
        <authorList>
            <person name="Goeker M."/>
        </authorList>
    </citation>
    <scope>NUCLEOTIDE SEQUENCE [LARGE SCALE GENOMIC DNA]</scope>
    <source>
        <strain evidence="13 14">DSM 26407</strain>
    </source>
</reference>
<evidence type="ECO:0000256" key="5">
    <source>
        <dbReference type="ARBA" id="ARBA00022553"/>
    </source>
</evidence>
<dbReference type="Gene3D" id="3.30.565.10">
    <property type="entry name" value="Histidine kinase-like ATPase, C-terminal domain"/>
    <property type="match status" value="1"/>
</dbReference>
<dbReference type="GO" id="GO:0005524">
    <property type="term" value="F:ATP binding"/>
    <property type="evidence" value="ECO:0007669"/>
    <property type="project" value="UniProtKB-KW"/>
</dbReference>
<evidence type="ECO:0000313" key="14">
    <source>
        <dbReference type="Proteomes" id="UP000252707"/>
    </source>
</evidence>
<accession>A0A369C8S1</accession>
<dbReference type="SMART" id="SM00387">
    <property type="entry name" value="HATPase_c"/>
    <property type="match status" value="1"/>
</dbReference>
<evidence type="ECO:0000256" key="10">
    <source>
        <dbReference type="SAM" id="Phobius"/>
    </source>
</evidence>
<evidence type="ECO:0000256" key="1">
    <source>
        <dbReference type="ARBA" id="ARBA00000085"/>
    </source>
</evidence>
<dbReference type="RefSeq" id="WP_114279894.1">
    <property type="nucleotide sequence ID" value="NZ_QPJY01000005.1"/>
</dbReference>
<comment type="catalytic activity">
    <reaction evidence="1">
        <text>ATP + protein L-histidine = ADP + protein N-phospho-L-histidine.</text>
        <dbReference type="EC" id="2.7.13.3"/>
    </reaction>
</comment>
<dbReference type="CDD" id="cd00082">
    <property type="entry name" value="HisKA"/>
    <property type="match status" value="1"/>
</dbReference>
<comment type="subcellular location">
    <subcellularLocation>
        <location evidence="2">Cell membrane</location>
        <topology evidence="2">Multi-pass membrane protein</topology>
    </subcellularLocation>
</comment>
<evidence type="ECO:0000256" key="4">
    <source>
        <dbReference type="ARBA" id="ARBA00022475"/>
    </source>
</evidence>
<evidence type="ECO:0000256" key="6">
    <source>
        <dbReference type="ARBA" id="ARBA00022679"/>
    </source>
</evidence>
<dbReference type="SUPFAM" id="SSF158472">
    <property type="entry name" value="HAMP domain-like"/>
    <property type="match status" value="1"/>
</dbReference>
<dbReference type="GO" id="GO:0005886">
    <property type="term" value="C:plasma membrane"/>
    <property type="evidence" value="ECO:0007669"/>
    <property type="project" value="UniProtKB-SubCell"/>
</dbReference>